<dbReference type="Pfam" id="PF00005">
    <property type="entry name" value="ABC_tran"/>
    <property type="match status" value="1"/>
</dbReference>
<feature type="domain" description="ABC transporter" evidence="4">
    <location>
        <begin position="2"/>
        <end position="48"/>
    </location>
</feature>
<dbReference type="EMBL" id="BART01019433">
    <property type="protein sequence ID" value="GAG86128.1"/>
    <property type="molecule type" value="Genomic_DNA"/>
</dbReference>
<dbReference type="InterPro" id="IPR050095">
    <property type="entry name" value="ECF_ABC_transporter_ATP-bd"/>
</dbReference>
<reference evidence="5" key="1">
    <citation type="journal article" date="2014" name="Front. Microbiol.">
        <title>High frequency of phylogenetically diverse reductive dehalogenase-homologous genes in deep subseafloor sedimentary metagenomes.</title>
        <authorList>
            <person name="Kawai M."/>
            <person name="Futagami T."/>
            <person name="Toyoda A."/>
            <person name="Takaki Y."/>
            <person name="Nishi S."/>
            <person name="Hori S."/>
            <person name="Arai W."/>
            <person name="Tsubouchi T."/>
            <person name="Morono Y."/>
            <person name="Uchiyama I."/>
            <person name="Ito T."/>
            <person name="Fujiyama A."/>
            <person name="Inagaki F."/>
            <person name="Takami H."/>
        </authorList>
    </citation>
    <scope>NUCLEOTIDE SEQUENCE</scope>
    <source>
        <strain evidence="5">Expedition CK06-06</strain>
    </source>
</reference>
<dbReference type="GO" id="GO:0042626">
    <property type="term" value="F:ATPase-coupled transmembrane transporter activity"/>
    <property type="evidence" value="ECO:0007669"/>
    <property type="project" value="TreeGrafter"/>
</dbReference>
<evidence type="ECO:0000256" key="1">
    <source>
        <dbReference type="ARBA" id="ARBA00022448"/>
    </source>
</evidence>
<protein>
    <recommendedName>
        <fullName evidence="4">ABC transporter domain-containing protein</fullName>
    </recommendedName>
</protein>
<evidence type="ECO:0000313" key="5">
    <source>
        <dbReference type="EMBL" id="GAG86128.1"/>
    </source>
</evidence>
<keyword evidence="3" id="KW-0067">ATP-binding</keyword>
<comment type="caution">
    <text evidence="5">The sequence shown here is derived from an EMBL/GenBank/DDBJ whole genome shotgun (WGS) entry which is preliminary data.</text>
</comment>
<keyword evidence="1" id="KW-0813">Transport</keyword>
<accession>X1BPZ0</accession>
<dbReference type="GO" id="GO:0043190">
    <property type="term" value="C:ATP-binding cassette (ABC) transporter complex"/>
    <property type="evidence" value="ECO:0007669"/>
    <property type="project" value="TreeGrafter"/>
</dbReference>
<dbReference type="InterPro" id="IPR027417">
    <property type="entry name" value="P-loop_NTPase"/>
</dbReference>
<dbReference type="InterPro" id="IPR003439">
    <property type="entry name" value="ABC_transporter-like_ATP-bd"/>
</dbReference>
<dbReference type="PANTHER" id="PTHR43553:SF24">
    <property type="entry name" value="ENERGY-COUPLING FACTOR TRANSPORTER ATP-BINDING PROTEIN ECFA1"/>
    <property type="match status" value="1"/>
</dbReference>
<dbReference type="SUPFAM" id="SSF52540">
    <property type="entry name" value="P-loop containing nucleoside triphosphate hydrolases"/>
    <property type="match status" value="1"/>
</dbReference>
<evidence type="ECO:0000256" key="2">
    <source>
        <dbReference type="ARBA" id="ARBA00022741"/>
    </source>
</evidence>
<evidence type="ECO:0000259" key="4">
    <source>
        <dbReference type="Pfam" id="PF00005"/>
    </source>
</evidence>
<dbReference type="GO" id="GO:0016887">
    <property type="term" value="F:ATP hydrolysis activity"/>
    <property type="evidence" value="ECO:0007669"/>
    <property type="project" value="InterPro"/>
</dbReference>
<evidence type="ECO:0000256" key="3">
    <source>
        <dbReference type="ARBA" id="ARBA00022840"/>
    </source>
</evidence>
<dbReference type="AlphaFoldDB" id="X1BPZ0"/>
<dbReference type="GO" id="GO:0005524">
    <property type="term" value="F:ATP binding"/>
    <property type="evidence" value="ECO:0007669"/>
    <property type="project" value="UniProtKB-KW"/>
</dbReference>
<organism evidence="5">
    <name type="scientific">marine sediment metagenome</name>
    <dbReference type="NCBI Taxonomy" id="412755"/>
    <lineage>
        <taxon>unclassified sequences</taxon>
        <taxon>metagenomes</taxon>
        <taxon>ecological metagenomes</taxon>
    </lineage>
</organism>
<keyword evidence="2" id="KW-0547">Nucleotide-binding</keyword>
<sequence>MDSILKELGLEGYGKKSPSHLSLGEKKKVSLATVLVLEPEILVLDEPTISLDPGTKRIFIDIFKGIKKTKLIATHDLDLVLQLCSKVVLMDKGTVIAEGACRDILRNKKLLEDHSLEVPASLALNGLKRQELKEENRLSFSLRRKKTACLMG</sequence>
<name>X1BPZ0_9ZZZZ</name>
<gene>
    <name evidence="5" type="ORF">S01H4_36373</name>
</gene>
<proteinExistence type="predicted"/>
<dbReference type="PANTHER" id="PTHR43553">
    <property type="entry name" value="HEAVY METAL TRANSPORTER"/>
    <property type="match status" value="1"/>
</dbReference>
<dbReference type="Gene3D" id="3.40.50.300">
    <property type="entry name" value="P-loop containing nucleotide triphosphate hydrolases"/>
    <property type="match status" value="1"/>
</dbReference>